<sequence>MNMKLHGDKIAYFFIAFAVYLLIRAFSTHLTTPIINVLLYVSIASSLLASNVPRVMDIPLHYAYPVKCVEYFTFGVSIVCFIALCLRHMWI</sequence>
<keyword evidence="1" id="KW-1133">Transmembrane helix</keyword>
<protein>
    <submittedName>
        <fullName evidence="2">Uncharacterized protein</fullName>
    </submittedName>
</protein>
<dbReference type="RefSeq" id="WP_256324659.1">
    <property type="nucleotide sequence ID" value="NZ_FNJQ01000026.1"/>
</dbReference>
<reference evidence="2 3" key="1">
    <citation type="submission" date="2016-10" db="EMBL/GenBank/DDBJ databases">
        <authorList>
            <person name="de Groot N.N."/>
        </authorList>
    </citation>
    <scope>NUCLEOTIDE SEQUENCE [LARGE SCALE GENOMIC DNA]</scope>
    <source>
        <strain evidence="2 3">S137</strain>
    </source>
</reference>
<accession>A0A1H0TSY0</accession>
<feature type="transmembrane region" description="Helical" evidence="1">
    <location>
        <begin position="37"/>
        <end position="56"/>
    </location>
</feature>
<dbReference type="EMBL" id="FNJQ01000026">
    <property type="protein sequence ID" value="SDP57192.1"/>
    <property type="molecule type" value="Genomic_DNA"/>
</dbReference>
<evidence type="ECO:0000313" key="2">
    <source>
        <dbReference type="EMBL" id="SDP57192.1"/>
    </source>
</evidence>
<proteinExistence type="predicted"/>
<feature type="transmembrane region" description="Helical" evidence="1">
    <location>
        <begin position="68"/>
        <end position="90"/>
    </location>
</feature>
<keyword evidence="1" id="KW-0812">Transmembrane</keyword>
<gene>
    <name evidence="2" type="ORF">SAMN05216366_1265</name>
</gene>
<keyword evidence="1" id="KW-0472">Membrane</keyword>
<dbReference type="AlphaFoldDB" id="A0A1H0TSY0"/>
<evidence type="ECO:0000256" key="1">
    <source>
        <dbReference type="SAM" id="Phobius"/>
    </source>
</evidence>
<dbReference type="Proteomes" id="UP000182412">
    <property type="component" value="Unassembled WGS sequence"/>
</dbReference>
<evidence type="ECO:0000313" key="3">
    <source>
        <dbReference type="Proteomes" id="UP000182412"/>
    </source>
</evidence>
<name>A0A1H0TSY0_SELRU</name>
<organism evidence="2 3">
    <name type="scientific">Selenomonas ruminantium</name>
    <dbReference type="NCBI Taxonomy" id="971"/>
    <lineage>
        <taxon>Bacteria</taxon>
        <taxon>Bacillati</taxon>
        <taxon>Bacillota</taxon>
        <taxon>Negativicutes</taxon>
        <taxon>Selenomonadales</taxon>
        <taxon>Selenomonadaceae</taxon>
        <taxon>Selenomonas</taxon>
    </lineage>
</organism>
<feature type="transmembrane region" description="Helical" evidence="1">
    <location>
        <begin position="12"/>
        <end position="31"/>
    </location>
</feature>